<dbReference type="RefSeq" id="WP_380617749.1">
    <property type="nucleotide sequence ID" value="NZ_JBHSDK010000002.1"/>
</dbReference>
<comment type="caution">
    <text evidence="1">The sequence shown here is derived from an EMBL/GenBank/DDBJ whole genome shotgun (WGS) entry which is preliminary data.</text>
</comment>
<keyword evidence="2" id="KW-1185">Reference proteome</keyword>
<dbReference type="Pfam" id="PF19508">
    <property type="entry name" value="DUF6042"/>
    <property type="match status" value="1"/>
</dbReference>
<proteinExistence type="predicted"/>
<dbReference type="Proteomes" id="UP001595823">
    <property type="component" value="Unassembled WGS sequence"/>
</dbReference>
<protein>
    <submittedName>
        <fullName evidence="1">DUF6042 family protein</fullName>
    </submittedName>
</protein>
<organism evidence="1 2">
    <name type="scientific">Salininema proteolyticum</name>
    <dbReference type="NCBI Taxonomy" id="1607685"/>
    <lineage>
        <taxon>Bacteria</taxon>
        <taxon>Bacillati</taxon>
        <taxon>Actinomycetota</taxon>
        <taxon>Actinomycetes</taxon>
        <taxon>Glycomycetales</taxon>
        <taxon>Glycomycetaceae</taxon>
        <taxon>Salininema</taxon>
    </lineage>
</organism>
<evidence type="ECO:0000313" key="2">
    <source>
        <dbReference type="Proteomes" id="UP001595823"/>
    </source>
</evidence>
<accession>A0ABV8TTU8</accession>
<dbReference type="EMBL" id="JBHSDK010000002">
    <property type="protein sequence ID" value="MFC4334012.1"/>
    <property type="molecule type" value="Genomic_DNA"/>
</dbReference>
<name>A0ABV8TTU8_9ACTN</name>
<evidence type="ECO:0000313" key="1">
    <source>
        <dbReference type="EMBL" id="MFC4334012.1"/>
    </source>
</evidence>
<reference evidence="2" key="1">
    <citation type="journal article" date="2019" name="Int. J. Syst. Evol. Microbiol.">
        <title>The Global Catalogue of Microorganisms (GCM) 10K type strain sequencing project: providing services to taxonomists for standard genome sequencing and annotation.</title>
        <authorList>
            <consortium name="The Broad Institute Genomics Platform"/>
            <consortium name="The Broad Institute Genome Sequencing Center for Infectious Disease"/>
            <person name="Wu L."/>
            <person name="Ma J."/>
        </authorList>
    </citation>
    <scope>NUCLEOTIDE SEQUENCE [LARGE SCALE GENOMIC DNA]</scope>
    <source>
        <strain evidence="2">IBRC-M 10908</strain>
    </source>
</reference>
<sequence length="293" mass="33627">MEAFDSFDGETPEEPLLAPMHPGWVRWLPCSIELFRVVPHLDPFPAGWWDAVQSLDDMERPETQTDLWSQPVWCDPGDIEEWISTSQQDFAHLDPDLVEQQVRDAYEHSMQLRSERIQRLADMCARMEVPVPHTRRDLLEFLIAIGLYRRIEGPRSDENWVVPQLYINPLDILPLNGDESIDEATEQREDYEELCVIALRKLGGIEFGQDTTGDYTLPSDSERVRVSIDQIAEHAEIPTPVVRGVLMELQEDGHVKTGAELKSVPFTQEVDYTVASALLLDYPNDWLAPPEHR</sequence>
<dbReference type="InterPro" id="IPR046105">
    <property type="entry name" value="DUF6042"/>
</dbReference>
<gene>
    <name evidence="1" type="ORF">ACFPET_02225</name>
</gene>